<dbReference type="Proteomes" id="UP000000467">
    <property type="component" value="Chromosome"/>
</dbReference>
<evidence type="ECO:0000256" key="6">
    <source>
        <dbReference type="SAM" id="Phobius"/>
    </source>
</evidence>
<keyword evidence="4 6" id="KW-1133">Transmembrane helix</keyword>
<feature type="transmembrane region" description="Helical" evidence="6">
    <location>
        <begin position="21"/>
        <end position="43"/>
    </location>
</feature>
<dbReference type="RefSeq" id="WP_015051105.1">
    <property type="nucleotide sequence ID" value="NC_018870.1"/>
</dbReference>
<dbReference type="STRING" id="1089553.Tph_c20360"/>
<feature type="transmembrane region" description="Helical" evidence="6">
    <location>
        <begin position="140"/>
        <end position="158"/>
    </location>
</feature>
<evidence type="ECO:0000313" key="8">
    <source>
        <dbReference type="EMBL" id="AFV12230.1"/>
    </source>
</evidence>
<feature type="transmembrane region" description="Helical" evidence="6">
    <location>
        <begin position="49"/>
        <end position="69"/>
    </location>
</feature>
<feature type="transmembrane region" description="Helical" evidence="6">
    <location>
        <begin position="256"/>
        <end position="275"/>
    </location>
</feature>
<protein>
    <submittedName>
        <fullName evidence="8">EamA-like drug/metabolite transporter</fullName>
    </submittedName>
</protein>
<name>K4LJU5_THEPS</name>
<dbReference type="EMBL" id="CP003732">
    <property type="protein sequence ID" value="AFV12230.1"/>
    <property type="molecule type" value="Genomic_DNA"/>
</dbReference>
<organism evidence="8 9">
    <name type="scientific">Thermacetogenium phaeum (strain ATCC BAA-254 / DSM 26808 / PB)</name>
    <dbReference type="NCBI Taxonomy" id="1089553"/>
    <lineage>
        <taxon>Bacteria</taxon>
        <taxon>Bacillati</taxon>
        <taxon>Bacillota</taxon>
        <taxon>Clostridia</taxon>
        <taxon>Thermoanaerobacterales</taxon>
        <taxon>Thermoanaerobacteraceae</taxon>
        <taxon>Thermacetogenium</taxon>
    </lineage>
</organism>
<dbReference type="KEGG" id="tpz:Tph_c20360"/>
<dbReference type="HOGENOM" id="CLU_033863_9_3_9"/>
<dbReference type="SUPFAM" id="SSF103481">
    <property type="entry name" value="Multidrug resistance efflux transporter EmrE"/>
    <property type="match status" value="2"/>
</dbReference>
<dbReference type="PANTHER" id="PTHR32322">
    <property type="entry name" value="INNER MEMBRANE TRANSPORTER"/>
    <property type="match status" value="1"/>
</dbReference>
<comment type="similarity">
    <text evidence="2">Belongs to the EamA transporter family.</text>
</comment>
<feature type="transmembrane region" description="Helical" evidence="6">
    <location>
        <begin position="281"/>
        <end position="299"/>
    </location>
</feature>
<feature type="transmembrane region" description="Helical" evidence="6">
    <location>
        <begin position="114"/>
        <end position="131"/>
    </location>
</feature>
<dbReference type="eggNOG" id="COG0697">
    <property type="taxonomic scope" value="Bacteria"/>
</dbReference>
<feature type="transmembrane region" description="Helical" evidence="6">
    <location>
        <begin position="225"/>
        <end position="244"/>
    </location>
</feature>
<keyword evidence="3 6" id="KW-0812">Transmembrane</keyword>
<gene>
    <name evidence="8" type="ordered locus">Tph_c20360</name>
</gene>
<evidence type="ECO:0000256" key="4">
    <source>
        <dbReference type="ARBA" id="ARBA00022989"/>
    </source>
</evidence>
<dbReference type="InterPro" id="IPR037185">
    <property type="entry name" value="EmrE-like"/>
</dbReference>
<dbReference type="AlphaFoldDB" id="K4LJU5"/>
<feature type="domain" description="EamA" evidence="7">
    <location>
        <begin position="164"/>
        <end position="296"/>
    </location>
</feature>
<feature type="transmembrane region" description="Helical" evidence="6">
    <location>
        <begin position="193"/>
        <end position="213"/>
    </location>
</feature>
<evidence type="ECO:0000313" key="9">
    <source>
        <dbReference type="Proteomes" id="UP000000467"/>
    </source>
</evidence>
<evidence type="ECO:0000259" key="7">
    <source>
        <dbReference type="Pfam" id="PF00892"/>
    </source>
</evidence>
<dbReference type="OrthoDB" id="9808556at2"/>
<dbReference type="InterPro" id="IPR050638">
    <property type="entry name" value="AA-Vitamin_Transporters"/>
</dbReference>
<comment type="subcellular location">
    <subcellularLocation>
        <location evidence="1">Membrane</location>
        <topology evidence="1">Multi-pass membrane protein</topology>
    </subcellularLocation>
</comment>
<evidence type="ECO:0000256" key="1">
    <source>
        <dbReference type="ARBA" id="ARBA00004141"/>
    </source>
</evidence>
<dbReference type="GO" id="GO:0016020">
    <property type="term" value="C:membrane"/>
    <property type="evidence" value="ECO:0007669"/>
    <property type="project" value="UniProtKB-SubCell"/>
</dbReference>
<proteinExistence type="inferred from homology"/>
<feature type="transmembrane region" description="Helical" evidence="6">
    <location>
        <begin position="81"/>
        <end position="102"/>
    </location>
</feature>
<dbReference type="InterPro" id="IPR000620">
    <property type="entry name" value="EamA_dom"/>
</dbReference>
<sequence length="301" mass="32156">MAAVKLPAAAGPLTGSDFTKGTLLALFSGICSGFIPIFALYAYRGQASVLTFIFLRTLIGASVFFLYLWRKSLPVHLSWRQLGCLFVMGGVLETLQSALYLTSVKYLQASLVQLIFYTYPALVALFSFLLFREKQSLRTVAGIAISFTGLSMVLGASAGRANPLGMALAFGSALICSVVILLSYRLVREIDSLLVGAFLSLFTALTVLPVGLLEKGISLAIELEAWLAIIGCALVATNLARFCFLTGMRLIGSTLASLLCMVEPLVTVVFSALLFSQFLTWLQLLGGLIVLLGGAIAVASR</sequence>
<keyword evidence="9" id="KW-1185">Reference proteome</keyword>
<accession>K4LJU5</accession>
<keyword evidence="5 6" id="KW-0472">Membrane</keyword>
<evidence type="ECO:0000256" key="5">
    <source>
        <dbReference type="ARBA" id="ARBA00023136"/>
    </source>
</evidence>
<evidence type="ECO:0000256" key="3">
    <source>
        <dbReference type="ARBA" id="ARBA00022692"/>
    </source>
</evidence>
<evidence type="ECO:0000256" key="2">
    <source>
        <dbReference type="ARBA" id="ARBA00007362"/>
    </source>
</evidence>
<dbReference type="Pfam" id="PF00892">
    <property type="entry name" value="EamA"/>
    <property type="match status" value="2"/>
</dbReference>
<dbReference type="PANTHER" id="PTHR32322:SF2">
    <property type="entry name" value="EAMA DOMAIN-CONTAINING PROTEIN"/>
    <property type="match status" value="1"/>
</dbReference>
<reference evidence="8 9" key="1">
    <citation type="journal article" date="2012" name="BMC Genomics">
        <title>Genome-guided analysis of physiological and morphological traits of the fermentative acetate oxidizer Thermacetogenium phaeum.</title>
        <authorList>
            <person name="Oehler D."/>
            <person name="Poehlein A."/>
            <person name="Leimbach A."/>
            <person name="Muller N."/>
            <person name="Daniel R."/>
            <person name="Gottschalk G."/>
            <person name="Schink B."/>
        </authorList>
    </citation>
    <scope>NUCLEOTIDE SEQUENCE [LARGE SCALE GENOMIC DNA]</scope>
    <source>
        <strain evidence="9">ATCC BAA-254 / DSM 26808 / PB</strain>
    </source>
</reference>
<feature type="transmembrane region" description="Helical" evidence="6">
    <location>
        <begin position="164"/>
        <end position="186"/>
    </location>
</feature>
<feature type="domain" description="EamA" evidence="7">
    <location>
        <begin position="20"/>
        <end position="154"/>
    </location>
</feature>